<evidence type="ECO:0008006" key="3">
    <source>
        <dbReference type="Google" id="ProtNLM"/>
    </source>
</evidence>
<protein>
    <recommendedName>
        <fullName evidence="3">DUF429 domain-containing protein</fullName>
    </recommendedName>
</protein>
<gene>
    <name evidence="1" type="ORF">MTR62_10870</name>
</gene>
<name>A0ABT0BDP5_9SPHN</name>
<organism evidence="1 2">
    <name type="scientific">Novosphingobium organovorum</name>
    <dbReference type="NCBI Taxonomy" id="2930092"/>
    <lineage>
        <taxon>Bacteria</taxon>
        <taxon>Pseudomonadati</taxon>
        <taxon>Pseudomonadota</taxon>
        <taxon>Alphaproteobacteria</taxon>
        <taxon>Sphingomonadales</taxon>
        <taxon>Sphingomonadaceae</taxon>
        <taxon>Novosphingobium</taxon>
    </lineage>
</organism>
<evidence type="ECO:0000313" key="1">
    <source>
        <dbReference type="EMBL" id="MCJ2183190.1"/>
    </source>
</evidence>
<accession>A0ABT0BDP5</accession>
<sequence>MTRPSFEHFLAIDWSGAKPARAGAGHKGIALALCGQGKAVPTLLPPPEGRHWTRVGVLDLLTHRLPPRTLVGMDLGIALPFADAGAFFPDLPGSPADARALWAMIDALCAPDADLGATSFVDHPDLAPYFRRHGGREGARFLLPGHGDRRGRMRVTERAQARMGCKPYSNFNLVGAAQVGKSSLTGMRLLHRLTGHLPVWPIDPLPGDGSVVVEIYTTLAAIEAGRSASRAKITDRAALDEALTALGAAPLGTAGPIDDHSADALITAAWLRRAAARQALWHPPELTPELAATEGWTFGAR</sequence>
<proteinExistence type="predicted"/>
<reference evidence="1" key="1">
    <citation type="submission" date="2022-03" db="EMBL/GenBank/DDBJ databases">
        <title>Identification of a novel bacterium isolated from mangrove sediments.</title>
        <authorList>
            <person name="Pan X."/>
        </authorList>
    </citation>
    <scope>NUCLEOTIDE SEQUENCE</scope>
    <source>
        <strain evidence="1">B1949</strain>
    </source>
</reference>
<evidence type="ECO:0000313" key="2">
    <source>
        <dbReference type="Proteomes" id="UP001162881"/>
    </source>
</evidence>
<comment type="caution">
    <text evidence="1">The sequence shown here is derived from an EMBL/GenBank/DDBJ whole genome shotgun (WGS) entry which is preliminary data.</text>
</comment>
<keyword evidence="2" id="KW-1185">Reference proteome</keyword>
<dbReference type="RefSeq" id="WP_244020700.1">
    <property type="nucleotide sequence ID" value="NZ_JALHLF010000037.1"/>
</dbReference>
<dbReference type="EMBL" id="JALHLF010000037">
    <property type="protein sequence ID" value="MCJ2183190.1"/>
    <property type="molecule type" value="Genomic_DNA"/>
</dbReference>
<dbReference type="Proteomes" id="UP001162881">
    <property type="component" value="Unassembled WGS sequence"/>
</dbReference>